<dbReference type="GO" id="GO:0005634">
    <property type="term" value="C:nucleus"/>
    <property type="evidence" value="ECO:0007669"/>
    <property type="project" value="UniProtKB-SubCell"/>
</dbReference>
<evidence type="ECO:0000256" key="5">
    <source>
        <dbReference type="ARBA" id="ARBA00022723"/>
    </source>
</evidence>
<accession>A0A5N4B652</accession>
<keyword evidence="6" id="KW-0378">Hydrolase</keyword>
<feature type="region of interest" description="Disordered" evidence="8">
    <location>
        <begin position="79"/>
        <end position="100"/>
    </location>
</feature>
<comment type="subcellular location">
    <subcellularLocation>
        <location evidence="2">Nucleus</location>
    </subcellularLocation>
</comment>
<reference evidence="10 11" key="1">
    <citation type="journal article" date="2018" name="Elife">
        <title>Firefly genomes illuminate parallel origins of bioluminescence in beetles.</title>
        <authorList>
            <person name="Fallon T.R."/>
            <person name="Lower S.E."/>
            <person name="Chang C.H."/>
            <person name="Bessho-Uehara M."/>
            <person name="Martin G.J."/>
            <person name="Bewick A.J."/>
            <person name="Behringer M."/>
            <person name="Debat H.J."/>
            <person name="Wong I."/>
            <person name="Day J.C."/>
            <person name="Suvorov A."/>
            <person name="Silva C.J."/>
            <person name="Stanger-Hall K.F."/>
            <person name="Hall D.W."/>
            <person name="Schmitz R.J."/>
            <person name="Nelson D.R."/>
            <person name="Lewis S.M."/>
            <person name="Shigenobu S."/>
            <person name="Bybee S.M."/>
            <person name="Larracuente A.M."/>
            <person name="Oba Y."/>
            <person name="Weng J.K."/>
        </authorList>
    </citation>
    <scope>NUCLEOTIDE SEQUENCE [LARGE SCALE GENOMIC DNA]</scope>
    <source>
        <strain evidence="10">1611_PpyrPB1</strain>
        <tissue evidence="10">Whole body</tissue>
    </source>
</reference>
<dbReference type="GO" id="GO:0004518">
    <property type="term" value="F:nuclease activity"/>
    <property type="evidence" value="ECO:0007669"/>
    <property type="project" value="UniProtKB-KW"/>
</dbReference>
<evidence type="ECO:0000313" key="10">
    <source>
        <dbReference type="EMBL" id="KAB0805091.1"/>
    </source>
</evidence>
<dbReference type="InterPro" id="IPR027806">
    <property type="entry name" value="HARBI1_dom"/>
</dbReference>
<evidence type="ECO:0000256" key="4">
    <source>
        <dbReference type="ARBA" id="ARBA00022722"/>
    </source>
</evidence>
<evidence type="ECO:0000256" key="6">
    <source>
        <dbReference type="ARBA" id="ARBA00022801"/>
    </source>
</evidence>
<dbReference type="InterPro" id="IPR045249">
    <property type="entry name" value="HARBI1-like"/>
</dbReference>
<keyword evidence="7" id="KW-0539">Nucleus</keyword>
<organism evidence="10 11">
    <name type="scientific">Photinus pyralis</name>
    <name type="common">Common eastern firefly</name>
    <name type="synonym">Lampyris pyralis</name>
    <dbReference type="NCBI Taxonomy" id="7054"/>
    <lineage>
        <taxon>Eukaryota</taxon>
        <taxon>Metazoa</taxon>
        <taxon>Ecdysozoa</taxon>
        <taxon>Arthropoda</taxon>
        <taxon>Hexapoda</taxon>
        <taxon>Insecta</taxon>
        <taxon>Pterygota</taxon>
        <taxon>Neoptera</taxon>
        <taxon>Endopterygota</taxon>
        <taxon>Coleoptera</taxon>
        <taxon>Polyphaga</taxon>
        <taxon>Elateriformia</taxon>
        <taxon>Elateroidea</taxon>
        <taxon>Lampyridae</taxon>
        <taxon>Lampyrinae</taxon>
        <taxon>Photinus</taxon>
    </lineage>
</organism>
<sequence length="483" mass="55655">MLIGSIEPFKSKESEINSYLERMDQLFECNCVEEEKKVCMFLTLLGAEAYEVLRDLLSPVLPKDKSYKDLKDVLMKHYSPKSQGKPQFRTKQSGQTSSLGKSQSCKRCLRIHVDPSKCPAVKWKCFACDKIGHTARSPLCHKNKVHFTEEEEEQFEQSSQGQNEDFKSHFRVKRTTCYRLVEQFARSEFYPSEHKGGSSLISAECHILSFLWYAGNNCTIRESGDRFNMSLSTFSSVQRRVMSFLLDLLPTVIRFPKTDLEKERVAAEFEQISGFPNILGCVDGSYINIRTPAHKIKSTYTNRHDIPSITLQGICDAKKKFLDVFTGPAGKLHDSRVFKLSFISSEIQTLSNNGHYHLIGDSAYPIRQWLLTPYRDYGNLTRQQIKYNKKLSSSRVKIENAFGLLKGRFRQLGRLDFHKVVKMAQFILCCCVLHNICIDYDDICEDIVNANEEDNAIGPDREHEMRRLGELKRQYICDLLNHE</sequence>
<evidence type="ECO:0000313" key="11">
    <source>
        <dbReference type="Proteomes" id="UP000327044"/>
    </source>
</evidence>
<comment type="caution">
    <text evidence="10">The sequence shown here is derived from an EMBL/GenBank/DDBJ whole genome shotgun (WGS) entry which is preliminary data.</text>
</comment>
<dbReference type="PANTHER" id="PTHR22930:SF85">
    <property type="entry name" value="GH03217P-RELATED"/>
    <property type="match status" value="1"/>
</dbReference>
<evidence type="ECO:0000256" key="8">
    <source>
        <dbReference type="SAM" id="MobiDB-lite"/>
    </source>
</evidence>
<keyword evidence="11" id="KW-1185">Reference proteome</keyword>
<dbReference type="Proteomes" id="UP000327044">
    <property type="component" value="Unassembled WGS sequence"/>
</dbReference>
<feature type="compositionally biased region" description="Polar residues" evidence="8">
    <location>
        <begin position="80"/>
        <end position="100"/>
    </location>
</feature>
<comment type="similarity">
    <text evidence="3">Belongs to the HARBI1 family.</text>
</comment>
<dbReference type="GO" id="GO:0016787">
    <property type="term" value="F:hydrolase activity"/>
    <property type="evidence" value="ECO:0007669"/>
    <property type="project" value="UniProtKB-KW"/>
</dbReference>
<proteinExistence type="inferred from homology"/>
<dbReference type="GO" id="GO:0046872">
    <property type="term" value="F:metal ion binding"/>
    <property type="evidence" value="ECO:0007669"/>
    <property type="project" value="UniProtKB-KW"/>
</dbReference>
<keyword evidence="5" id="KW-0479">Metal-binding</keyword>
<protein>
    <recommendedName>
        <fullName evidence="9">DDE Tnp4 domain-containing protein</fullName>
    </recommendedName>
</protein>
<comment type="cofactor">
    <cofactor evidence="1">
        <name>a divalent metal cation</name>
        <dbReference type="ChEBI" id="CHEBI:60240"/>
    </cofactor>
</comment>
<evidence type="ECO:0000259" key="9">
    <source>
        <dbReference type="Pfam" id="PF13359"/>
    </source>
</evidence>
<gene>
    <name evidence="10" type="ORF">PPYR_02061</name>
</gene>
<evidence type="ECO:0000256" key="3">
    <source>
        <dbReference type="ARBA" id="ARBA00006958"/>
    </source>
</evidence>
<dbReference type="PANTHER" id="PTHR22930">
    <property type="match status" value="1"/>
</dbReference>
<dbReference type="Pfam" id="PF13359">
    <property type="entry name" value="DDE_Tnp_4"/>
    <property type="match status" value="1"/>
</dbReference>
<dbReference type="AlphaFoldDB" id="A0A5N4B652"/>
<evidence type="ECO:0000256" key="7">
    <source>
        <dbReference type="ARBA" id="ARBA00023242"/>
    </source>
</evidence>
<name>A0A5N4B652_PHOPY</name>
<evidence type="ECO:0000256" key="2">
    <source>
        <dbReference type="ARBA" id="ARBA00004123"/>
    </source>
</evidence>
<evidence type="ECO:0000256" key="1">
    <source>
        <dbReference type="ARBA" id="ARBA00001968"/>
    </source>
</evidence>
<dbReference type="InParanoid" id="A0A5N4B652"/>
<keyword evidence="4" id="KW-0540">Nuclease</keyword>
<feature type="domain" description="DDE Tnp4" evidence="9">
    <location>
        <begin position="282"/>
        <end position="435"/>
    </location>
</feature>
<dbReference type="EMBL" id="VVIM01000001">
    <property type="protein sequence ID" value="KAB0805091.1"/>
    <property type="molecule type" value="Genomic_DNA"/>
</dbReference>